<evidence type="ECO:0000256" key="3">
    <source>
        <dbReference type="ARBA" id="ARBA00022776"/>
    </source>
</evidence>
<comment type="caution">
    <text evidence="8">The sequence shown here is derived from an EMBL/GenBank/DDBJ whole genome shotgun (WGS) entry which is preliminary data.</text>
</comment>
<dbReference type="Pfam" id="PF12894">
    <property type="entry name" value="ANAPC4_WD40"/>
    <property type="match status" value="1"/>
</dbReference>
<dbReference type="GeneID" id="63808690"/>
<keyword evidence="4" id="KW-0833">Ubl conjugation pathway</keyword>
<dbReference type="InterPro" id="IPR024790">
    <property type="entry name" value="APC4_long_dom"/>
</dbReference>
<dbReference type="GO" id="GO:0031145">
    <property type="term" value="P:anaphase-promoting complex-dependent catabolic process"/>
    <property type="evidence" value="ECO:0007669"/>
    <property type="project" value="InterPro"/>
</dbReference>
<evidence type="ECO:0000256" key="5">
    <source>
        <dbReference type="ARBA" id="ARBA00023306"/>
    </source>
</evidence>
<dbReference type="EMBL" id="MCFD01000018">
    <property type="protein sequence ID" value="ORX66017.1"/>
    <property type="molecule type" value="Genomic_DNA"/>
</dbReference>
<dbReference type="Proteomes" id="UP000193922">
    <property type="component" value="Unassembled WGS sequence"/>
</dbReference>
<proteinExistence type="predicted"/>
<gene>
    <name evidence="8" type="ORF">DL89DRAFT_74992</name>
</gene>
<dbReference type="RefSeq" id="XP_040740068.1">
    <property type="nucleotide sequence ID" value="XM_040892042.1"/>
</dbReference>
<name>A0A1Y1VXN1_9FUNG</name>
<keyword evidence="3" id="KW-0498">Mitosis</keyword>
<dbReference type="InterPro" id="IPR024789">
    <property type="entry name" value="APC4"/>
</dbReference>
<dbReference type="Pfam" id="PF12896">
    <property type="entry name" value="ANAPC4"/>
    <property type="match status" value="1"/>
</dbReference>
<dbReference type="GO" id="GO:0051301">
    <property type="term" value="P:cell division"/>
    <property type="evidence" value="ECO:0007669"/>
    <property type="project" value="UniProtKB-KW"/>
</dbReference>
<evidence type="ECO:0000259" key="6">
    <source>
        <dbReference type="Pfam" id="PF12894"/>
    </source>
</evidence>
<keyword evidence="5" id="KW-0131">Cell cycle</keyword>
<protein>
    <recommendedName>
        <fullName evidence="1">Anaphase-promoting complex subunit 4</fullName>
    </recommendedName>
</protein>
<evidence type="ECO:0000256" key="1">
    <source>
        <dbReference type="ARBA" id="ARBA00016067"/>
    </source>
</evidence>
<dbReference type="GO" id="GO:0005680">
    <property type="term" value="C:anaphase-promoting complex"/>
    <property type="evidence" value="ECO:0007669"/>
    <property type="project" value="InterPro"/>
</dbReference>
<dbReference type="SUPFAM" id="SSF82171">
    <property type="entry name" value="DPP6 N-terminal domain-like"/>
    <property type="match status" value="1"/>
</dbReference>
<evidence type="ECO:0000256" key="4">
    <source>
        <dbReference type="ARBA" id="ARBA00022786"/>
    </source>
</evidence>
<keyword evidence="2" id="KW-0132">Cell division</keyword>
<evidence type="ECO:0000259" key="7">
    <source>
        <dbReference type="Pfam" id="PF12896"/>
    </source>
</evidence>
<dbReference type="GO" id="GO:0070979">
    <property type="term" value="P:protein K11-linked ubiquitination"/>
    <property type="evidence" value="ECO:0007669"/>
    <property type="project" value="TreeGrafter"/>
</dbReference>
<dbReference type="Gene3D" id="2.130.10.10">
    <property type="entry name" value="YVTN repeat-like/Quinoprotein amine dehydrogenase"/>
    <property type="match status" value="1"/>
</dbReference>
<dbReference type="InterPro" id="IPR024977">
    <property type="entry name" value="Apc4-like_WD40_dom"/>
</dbReference>
<evidence type="ECO:0000256" key="2">
    <source>
        <dbReference type="ARBA" id="ARBA00022618"/>
    </source>
</evidence>
<dbReference type="PANTHER" id="PTHR13260:SF0">
    <property type="entry name" value="ANAPHASE-PROMOTING COMPLEX SUBUNIT 4"/>
    <property type="match status" value="1"/>
</dbReference>
<reference evidence="8 9" key="1">
    <citation type="submission" date="2016-07" db="EMBL/GenBank/DDBJ databases">
        <title>Pervasive Adenine N6-methylation of Active Genes in Fungi.</title>
        <authorList>
            <consortium name="DOE Joint Genome Institute"/>
            <person name="Mondo S.J."/>
            <person name="Dannebaum R.O."/>
            <person name="Kuo R.C."/>
            <person name="Labutti K."/>
            <person name="Haridas S."/>
            <person name="Kuo A."/>
            <person name="Salamov A."/>
            <person name="Ahrendt S.R."/>
            <person name="Lipzen A."/>
            <person name="Sullivan W."/>
            <person name="Andreopoulos W.B."/>
            <person name="Clum A."/>
            <person name="Lindquist E."/>
            <person name="Daum C."/>
            <person name="Ramamoorthy G.K."/>
            <person name="Gryganskyi A."/>
            <person name="Culley D."/>
            <person name="Magnuson J.K."/>
            <person name="James T.Y."/>
            <person name="O'Malley M.A."/>
            <person name="Stajich J.E."/>
            <person name="Spatafora J.W."/>
            <person name="Visel A."/>
            <person name="Grigoriev I.V."/>
        </authorList>
    </citation>
    <scope>NUCLEOTIDE SEQUENCE [LARGE SCALE GENOMIC DNA]</scope>
    <source>
        <strain evidence="8 9">ATCC 12442</strain>
    </source>
</reference>
<evidence type="ECO:0000313" key="9">
    <source>
        <dbReference type="Proteomes" id="UP000193922"/>
    </source>
</evidence>
<evidence type="ECO:0000313" key="8">
    <source>
        <dbReference type="EMBL" id="ORX66017.1"/>
    </source>
</evidence>
<keyword evidence="9" id="KW-1185">Reference proteome</keyword>
<dbReference type="AlphaFoldDB" id="A0A1Y1VXN1"/>
<feature type="domain" description="Anaphase-promoting complex subunit 4-like WD40" evidence="6">
    <location>
        <begin position="45"/>
        <end position="150"/>
    </location>
</feature>
<dbReference type="PANTHER" id="PTHR13260">
    <property type="entry name" value="ANAPHASE PROMOTING COMPLEX SUBUNIT 4 APC4"/>
    <property type="match status" value="1"/>
</dbReference>
<feature type="domain" description="Anaphase-promoting complex subunit 4 long" evidence="7">
    <location>
        <begin position="256"/>
        <end position="366"/>
    </location>
</feature>
<sequence>MAPLLLLSPSGEPYSTNGFQSLSDKNTLCLRSDNILKHAVSASPQWCPTLDVLAIPEGHALRLVRLSGGQTVWRRLPQDHLPRHAAPDAKKSATDPDLVSALAWHPAGRYIAVVYADGRVVQREPAHGEIIHEAKINLDDDERVVSLQWVKCMSSESNSHMPNQTMDMQLSLPRLAPLRKGEDGPGHINPSTSEDLTAMIAVTSHGTVWMSLYGTFALPLKRVATLDSTVVRACISSDTRKLFIVTSSNDRHESQLSILDTSLLAVSSPLLSELASSSAHLSGLCLHLGNVIESIAKECVTRNEGSSRQTLLDSFESVLRDHGIEEVTSPEAELTRLAVTGRATDSSSQFLLNKFKITRLKSWESAGRPRCGRYHQTRLPARTAGY</sequence>
<organism evidence="8 9">
    <name type="scientific">Linderina pennispora</name>
    <dbReference type="NCBI Taxonomy" id="61395"/>
    <lineage>
        <taxon>Eukaryota</taxon>
        <taxon>Fungi</taxon>
        <taxon>Fungi incertae sedis</taxon>
        <taxon>Zoopagomycota</taxon>
        <taxon>Kickxellomycotina</taxon>
        <taxon>Kickxellomycetes</taxon>
        <taxon>Kickxellales</taxon>
        <taxon>Kickxellaceae</taxon>
        <taxon>Linderina</taxon>
    </lineage>
</organism>
<accession>A0A1Y1VXN1</accession>
<dbReference type="GO" id="GO:0034399">
    <property type="term" value="C:nuclear periphery"/>
    <property type="evidence" value="ECO:0007669"/>
    <property type="project" value="TreeGrafter"/>
</dbReference>
<dbReference type="OrthoDB" id="2110451at2759"/>
<dbReference type="InterPro" id="IPR015943">
    <property type="entry name" value="WD40/YVTN_repeat-like_dom_sf"/>
</dbReference>
<dbReference type="STRING" id="61395.A0A1Y1VXN1"/>